<gene>
    <name evidence="8" type="primary">LOC106808367</name>
</gene>
<dbReference type="Pfam" id="PF22544">
    <property type="entry name" value="HYDIN_VesB_CFA65-like_Ig"/>
    <property type="match status" value="1"/>
</dbReference>
<feature type="domain" description="HYDIN/VesB/CFA65-like Ig-like" evidence="6">
    <location>
        <begin position="625"/>
        <end position="714"/>
    </location>
</feature>
<dbReference type="Proteomes" id="UP000695022">
    <property type="component" value="Unplaced"/>
</dbReference>
<protein>
    <submittedName>
        <fullName evidence="8">Deleted in lung and esophageal cancer protein 1-like</fullName>
    </submittedName>
</protein>
<comment type="subcellular location">
    <subcellularLocation>
        <location evidence="1">Cell projection</location>
        <location evidence="1">Cilium</location>
    </subcellularLocation>
    <subcellularLocation>
        <location evidence="2">Cytoplasm</location>
    </subcellularLocation>
</comment>
<keyword evidence="4" id="KW-0969">Cilium</keyword>
<accession>A0ABM1E2Y0</accession>
<name>A0ABM1E2Y0_PRICU</name>
<evidence type="ECO:0000256" key="4">
    <source>
        <dbReference type="ARBA" id="ARBA00023069"/>
    </source>
</evidence>
<evidence type="ECO:0000259" key="6">
    <source>
        <dbReference type="Pfam" id="PF22544"/>
    </source>
</evidence>
<dbReference type="RefSeq" id="XP_014666551.1">
    <property type="nucleotide sequence ID" value="XM_014811065.1"/>
</dbReference>
<evidence type="ECO:0000256" key="5">
    <source>
        <dbReference type="ARBA" id="ARBA00023273"/>
    </source>
</evidence>
<sequence>MASAEQDNTGTGGSGGFSDVHALVSAAFTQYQDLIPSTPDALINNMIATAQGSKDKFQQQYVAHMKKAREVYTRRIKDVSMLETHVMQAHARATSAEERVINNMKSSEQDVALCQFNKKIGGYGAGIDGSLLRKYDLIVVEDFTHEQPTAAIRLSWKPSEPIYMQGTIAWNQRLQCKKRDKLPFIDSDYTLMSECDLIDQRLPPQKPVFAHHQLPPSLRRSVKQKHKNLTKEGSSAVLYQDQPTVEFIPTPSSITFLDFDEGVVYEKVLELKNVTKSMTQCRVIQPRQPCFTVGPGQFPCEVGCVAPGMCCYYPVVFRPQSLSDCSDVIKILCQSGAVITVPVEARIPPAVLGIPEVLECGQCVLTGTKLVKFPMCCTEDRSKVFTAHLEHDTILPHKAQFTITPASFELGGQRKVELEILFTPESEGSSQCLLVISCDKGRQQKFIVKGDGCTPSVSVVSVWPGELADPRPGELVNTWASHILHFPSVNPNMHAEKTLSIRNNSDINYTYEWEIVHSHLTLSQPVTLCWENMESEDLCGDVDEMCPFSIREQHGMLGALETKQFVVQFKPSQVGMSCHLVSLRLKDAAGRSAGSETRAPVYTVFNAAVKGACTPWRVMLQPCTVNIPGSIPLGSTVQQEFQLLNMSNGDTDFHFQTRETNDLIALSPKQGSLASSTSVTVTLSITSTQPGKFSQEIHCYVDGLSEPLLLSVSAEFKGPELLIDEPCLDFGLIRLGSSVSQPLTLKNPSSLSIKWTIAESSEHCRGVSELEFIPSCGQLQAQSSSVVAVKYTPSQCGELDTVVLASTEYTTHSCIFANADIQTPDVCLLSCHLNAPDCYIGVRSSHSISLFNKTLLTADFEWGDIAGEDKEKVSVSLTPNKGQLGPHETLTVKVFLVPHEAGDFCNIWIPCQIGEREQPIILSIFCRSHGLSASLDLVQEEASGIPMSCHFGIPRSSALGIPNAVNHVKMCQAALPGNITAEEHISIDFGGSILIGEPVTRQLCLTNESAIPTSYSVMVENLIATLVMAPSRATDSKDSSSKLLLNRKETALINQTVGPTVIVPDAGCGIAVHPSAGSLAAYEEVTLTVTLYSSMWGSYTDALVVRVGELNPVKVHIKATVIGNPLFFQMVGLTRTSTLHFGSHPSGGPIAVRRMRLNNPSPTDIRIDWQTFEINQSDEQLLDVLVIIGDPFPLINADEEASDEEAVDISKLISVKIQEHEGVKSNGLFKIVPKQMVVPAKGKVMVDMHFVPPPTDVQSAFDGYALGHLSLTPNDKHPSSVAVRNDGYNVAPVRINLKSSVTSPQLYIEMANDDGMLYQVAASNLLQPYGQLQERIAVKQSHSFMVRNNTETCIPFTMETRPPFVISEVKPNFVATGSSAYSLKPGSAAQVKVVFTFSKEQLVLSEGDLCVTEAEKQVHFTGQLCIGHRNNTDQILPLRAIVSLPTLRVSHQLLDFGTVVVGHTREMQITASTLGNASVSWHITQQGHEGEKAFRMSPHEGRLEAYTSHTSTSSRCFIDVSFTAWQQKSYNTSLIFHTLLEKDVIAVQVKGKGSYDESHHAILDYRE</sequence>
<keyword evidence="3" id="KW-0963">Cytoplasm</keyword>
<dbReference type="GeneID" id="106808367"/>
<dbReference type="Pfam" id="PF23316">
    <property type="entry name" value="Ig_DLEC1_6th"/>
    <property type="match status" value="1"/>
</dbReference>
<keyword evidence="7" id="KW-1185">Reference proteome</keyword>
<evidence type="ECO:0000256" key="1">
    <source>
        <dbReference type="ARBA" id="ARBA00004138"/>
    </source>
</evidence>
<keyword evidence="5" id="KW-0966">Cell projection</keyword>
<dbReference type="PANTHER" id="PTHR46348">
    <property type="entry name" value="DELETED IN LUNG AND ESOPHAGEAL CANCER PROTEIN 1"/>
    <property type="match status" value="1"/>
</dbReference>
<dbReference type="Gene3D" id="2.60.40.10">
    <property type="entry name" value="Immunoglobulins"/>
    <property type="match status" value="8"/>
</dbReference>
<dbReference type="InterPro" id="IPR033304">
    <property type="entry name" value="DLEC1"/>
</dbReference>
<dbReference type="InterPro" id="IPR053879">
    <property type="entry name" value="HYDIN_VesB_CFA65-like_Ig"/>
</dbReference>
<dbReference type="InterPro" id="IPR013783">
    <property type="entry name" value="Ig-like_fold"/>
</dbReference>
<dbReference type="Pfam" id="PF24771">
    <property type="entry name" value="Ig_CFAP74_1st"/>
    <property type="match status" value="1"/>
</dbReference>
<proteinExistence type="predicted"/>
<dbReference type="PANTHER" id="PTHR46348:SF1">
    <property type="entry name" value="DELETED IN LUNG AND ESOPHAGEAL CANCER PROTEIN 1"/>
    <property type="match status" value="1"/>
</dbReference>
<evidence type="ECO:0000313" key="7">
    <source>
        <dbReference type="Proteomes" id="UP000695022"/>
    </source>
</evidence>
<reference evidence="8" key="1">
    <citation type="submission" date="2025-08" db="UniProtKB">
        <authorList>
            <consortium name="RefSeq"/>
        </authorList>
    </citation>
    <scope>IDENTIFICATION</scope>
</reference>
<evidence type="ECO:0000256" key="2">
    <source>
        <dbReference type="ARBA" id="ARBA00004496"/>
    </source>
</evidence>
<organism evidence="7 8">
    <name type="scientific">Priapulus caudatus</name>
    <name type="common">Priapulid worm</name>
    <dbReference type="NCBI Taxonomy" id="37621"/>
    <lineage>
        <taxon>Eukaryota</taxon>
        <taxon>Metazoa</taxon>
        <taxon>Ecdysozoa</taxon>
        <taxon>Scalidophora</taxon>
        <taxon>Priapulida</taxon>
        <taxon>Priapulimorpha</taxon>
        <taxon>Priapulimorphida</taxon>
        <taxon>Priapulidae</taxon>
        <taxon>Priapulus</taxon>
    </lineage>
</organism>
<evidence type="ECO:0000256" key="3">
    <source>
        <dbReference type="ARBA" id="ARBA00022490"/>
    </source>
</evidence>
<evidence type="ECO:0000313" key="8">
    <source>
        <dbReference type="RefSeq" id="XP_014666551.1"/>
    </source>
</evidence>